<evidence type="ECO:0000313" key="6">
    <source>
        <dbReference type="EMBL" id="CAF4257132.1"/>
    </source>
</evidence>
<dbReference type="EMBL" id="CAJOBO010000797">
    <property type="protein sequence ID" value="CAF4291301.1"/>
    <property type="molecule type" value="Genomic_DNA"/>
</dbReference>
<keyword evidence="12" id="KW-1185">Reference proteome</keyword>
<dbReference type="Proteomes" id="UP000663838">
    <property type="component" value="Unassembled WGS sequence"/>
</dbReference>
<dbReference type="EMBL" id="CAJNYU010000003">
    <property type="protein sequence ID" value="CAF3308361.1"/>
    <property type="molecule type" value="Genomic_DNA"/>
</dbReference>
<dbReference type="Proteomes" id="UP000663873">
    <property type="component" value="Unassembled WGS sequence"/>
</dbReference>
<dbReference type="AlphaFoldDB" id="A0A820UN75"/>
<dbReference type="Proteomes" id="UP000663865">
    <property type="component" value="Unassembled WGS sequence"/>
</dbReference>
<evidence type="ECO:0000313" key="1">
    <source>
        <dbReference type="EMBL" id="CAF3246162.1"/>
    </source>
</evidence>
<evidence type="ECO:0000313" key="2">
    <source>
        <dbReference type="EMBL" id="CAF3308361.1"/>
    </source>
</evidence>
<dbReference type="OrthoDB" id="9976711at2759"/>
<dbReference type="EMBL" id="CAJNYT010000068">
    <property type="protein sequence ID" value="CAF3326207.1"/>
    <property type="molecule type" value="Genomic_DNA"/>
</dbReference>
<reference evidence="10" key="1">
    <citation type="submission" date="2021-02" db="EMBL/GenBank/DDBJ databases">
        <authorList>
            <person name="Nowell W R."/>
        </authorList>
    </citation>
    <scope>NUCLEOTIDE SEQUENCE</scope>
</reference>
<dbReference type="EMBL" id="CAJNYV010004878">
    <property type="protein sequence ID" value="CAF3704396.1"/>
    <property type="molecule type" value="Genomic_DNA"/>
</dbReference>
<name>A0A820UN75_9BILA</name>
<evidence type="ECO:0000313" key="7">
    <source>
        <dbReference type="EMBL" id="CAF4283415.1"/>
    </source>
</evidence>
<evidence type="ECO:0000313" key="3">
    <source>
        <dbReference type="EMBL" id="CAF3326207.1"/>
    </source>
</evidence>
<sequence>MILHGKDKALEQIPKSSIAFIGKISNVQRGISSVTMPPRDHYKLQFDRRDLRTLRGRVYDTMIDFDYSQIGEGILPATNDIFRGIRKAQIQIPTAGHTYVACLNDNTKQINYLIEVNRFEADDIIKRLSVTPTANLKK</sequence>
<evidence type="ECO:0000313" key="9">
    <source>
        <dbReference type="EMBL" id="CAF4473433.1"/>
    </source>
</evidence>
<dbReference type="Proteomes" id="UP000663851">
    <property type="component" value="Unassembled WGS sequence"/>
</dbReference>
<organism evidence="10 11">
    <name type="scientific">Rotaria socialis</name>
    <dbReference type="NCBI Taxonomy" id="392032"/>
    <lineage>
        <taxon>Eukaryota</taxon>
        <taxon>Metazoa</taxon>
        <taxon>Spiralia</taxon>
        <taxon>Gnathifera</taxon>
        <taxon>Rotifera</taxon>
        <taxon>Eurotatoria</taxon>
        <taxon>Bdelloidea</taxon>
        <taxon>Philodinida</taxon>
        <taxon>Philodinidae</taxon>
        <taxon>Rotaria</taxon>
    </lineage>
</organism>
<evidence type="ECO:0000313" key="5">
    <source>
        <dbReference type="EMBL" id="CAF3704396.1"/>
    </source>
</evidence>
<evidence type="ECO:0000313" key="4">
    <source>
        <dbReference type="EMBL" id="CAF3437320.1"/>
    </source>
</evidence>
<evidence type="ECO:0000313" key="12">
    <source>
        <dbReference type="Proteomes" id="UP000663873"/>
    </source>
</evidence>
<proteinExistence type="predicted"/>
<dbReference type="EMBL" id="CAJOBP010001423">
    <property type="protein sequence ID" value="CAF4283415.1"/>
    <property type="molecule type" value="Genomic_DNA"/>
</dbReference>
<dbReference type="EMBL" id="CAJNXB010002433">
    <property type="protein sequence ID" value="CAF3246162.1"/>
    <property type="molecule type" value="Genomic_DNA"/>
</dbReference>
<dbReference type="EMBL" id="CAJNYD010002656">
    <property type="protein sequence ID" value="CAF3437320.1"/>
    <property type="molecule type" value="Genomic_DNA"/>
</dbReference>
<dbReference type="EMBL" id="CAJOBQ010000103">
    <property type="protein sequence ID" value="CAF4257132.1"/>
    <property type="molecule type" value="Genomic_DNA"/>
</dbReference>
<evidence type="ECO:0000313" key="8">
    <source>
        <dbReference type="EMBL" id="CAF4291301.1"/>
    </source>
</evidence>
<dbReference type="Proteomes" id="UP000663872">
    <property type="component" value="Unassembled WGS sequence"/>
</dbReference>
<gene>
    <name evidence="2" type="ORF">FME351_LOCUS175</name>
    <name evidence="3" type="ORF">GRG538_LOCUS2988</name>
    <name evidence="8" type="ORF">HFQ381_LOCUS12926</name>
    <name evidence="5" type="ORF">KIK155_LOCUS26883</name>
    <name evidence="4" type="ORF">LUA448_LOCUS20868</name>
    <name evidence="9" type="ORF">QYT958_LOCUS2410</name>
    <name evidence="1" type="ORF">TIS948_LOCUS14930</name>
    <name evidence="10" type="ORF">TOA249_LOCUS2314</name>
    <name evidence="6" type="ORF">TSG867_LOCUS3463</name>
    <name evidence="7" type="ORF">UJA718_LOCUS11542</name>
</gene>
<dbReference type="Proteomes" id="UP000663862">
    <property type="component" value="Unassembled WGS sequence"/>
</dbReference>
<dbReference type="Proteomes" id="UP000663848">
    <property type="component" value="Unassembled WGS sequence"/>
</dbReference>
<protein>
    <submittedName>
        <fullName evidence="10">Uncharacterized protein</fullName>
    </submittedName>
</protein>
<dbReference type="EMBL" id="CAJOBS010000073">
    <property type="protein sequence ID" value="CAF4487160.1"/>
    <property type="molecule type" value="Genomic_DNA"/>
</dbReference>
<dbReference type="EMBL" id="CAJOBR010000156">
    <property type="protein sequence ID" value="CAF4473433.1"/>
    <property type="molecule type" value="Genomic_DNA"/>
</dbReference>
<evidence type="ECO:0000313" key="10">
    <source>
        <dbReference type="EMBL" id="CAF4487160.1"/>
    </source>
</evidence>
<dbReference type="Proteomes" id="UP000663869">
    <property type="component" value="Unassembled WGS sequence"/>
</dbReference>
<evidence type="ECO:0000313" key="11">
    <source>
        <dbReference type="Proteomes" id="UP000663838"/>
    </source>
</evidence>
<comment type="caution">
    <text evidence="10">The sequence shown here is derived from an EMBL/GenBank/DDBJ whole genome shotgun (WGS) entry which is preliminary data.</text>
</comment>
<accession>A0A820UN75</accession>
<dbReference type="Proteomes" id="UP000663825">
    <property type="component" value="Unassembled WGS sequence"/>
</dbReference>
<dbReference type="Proteomes" id="UP000663833">
    <property type="component" value="Unassembled WGS sequence"/>
</dbReference>